<evidence type="ECO:0000313" key="2">
    <source>
        <dbReference type="WBParaSite" id="nRc.2.0.1.t46977-RA"/>
    </source>
</evidence>
<keyword evidence="1" id="KW-1185">Reference proteome</keyword>
<evidence type="ECO:0000313" key="1">
    <source>
        <dbReference type="Proteomes" id="UP000887565"/>
    </source>
</evidence>
<name>A0A915L838_ROMCU</name>
<reference evidence="2" key="1">
    <citation type="submission" date="2022-11" db="UniProtKB">
        <authorList>
            <consortium name="WormBaseParasite"/>
        </authorList>
    </citation>
    <scope>IDENTIFICATION</scope>
</reference>
<protein>
    <submittedName>
        <fullName evidence="2">Uncharacterized protein</fullName>
    </submittedName>
</protein>
<dbReference type="AlphaFoldDB" id="A0A915L838"/>
<dbReference type="Proteomes" id="UP000887565">
    <property type="component" value="Unplaced"/>
</dbReference>
<organism evidence="1 2">
    <name type="scientific">Romanomermis culicivorax</name>
    <name type="common">Nematode worm</name>
    <dbReference type="NCBI Taxonomy" id="13658"/>
    <lineage>
        <taxon>Eukaryota</taxon>
        <taxon>Metazoa</taxon>
        <taxon>Ecdysozoa</taxon>
        <taxon>Nematoda</taxon>
        <taxon>Enoplea</taxon>
        <taxon>Dorylaimia</taxon>
        <taxon>Mermithida</taxon>
        <taxon>Mermithoidea</taxon>
        <taxon>Mermithidae</taxon>
        <taxon>Romanomermis</taxon>
    </lineage>
</organism>
<accession>A0A915L838</accession>
<dbReference type="WBParaSite" id="nRc.2.0.1.t46977-RA">
    <property type="protein sequence ID" value="nRc.2.0.1.t46977-RA"/>
    <property type="gene ID" value="nRc.2.0.1.g46977"/>
</dbReference>
<proteinExistence type="predicted"/>
<sequence>MLHRSGVPLKDETDNSINCLEQRAKGPGAPLADCKHRKTYLGILQGLQQVCAPNPHAKHCLGSTNNLSILAIMMKYSSNLLEPHDG</sequence>